<reference evidence="1 2" key="1">
    <citation type="submission" date="2022-06" db="EMBL/GenBank/DDBJ databases">
        <title>Sequencing the genomes of 1000 actinobacteria strains.</title>
        <authorList>
            <person name="Klenk H.-P."/>
        </authorList>
    </citation>
    <scope>NUCLEOTIDE SEQUENCE [LARGE SCALE GENOMIC DNA]</scope>
    <source>
        <strain evidence="1 2">DSM 41656</strain>
    </source>
</reference>
<evidence type="ECO:0000313" key="1">
    <source>
        <dbReference type="EMBL" id="MCP2314539.1"/>
    </source>
</evidence>
<dbReference type="EMBL" id="JAMZDX010000009">
    <property type="protein sequence ID" value="MCP2314539.1"/>
    <property type="molecule type" value="Genomic_DNA"/>
</dbReference>
<dbReference type="NCBIfam" id="NF047541">
    <property type="entry name" value="telomere_Tpg"/>
    <property type="match status" value="1"/>
</dbReference>
<comment type="caution">
    <text evidence="1">The sequence shown here is derived from an EMBL/GenBank/DDBJ whole genome shotgun (WGS) entry which is preliminary data.</text>
</comment>
<gene>
    <name evidence="1" type="ORF">FHR36_007740</name>
</gene>
<dbReference type="Proteomes" id="UP001206483">
    <property type="component" value="Unassembled WGS sequence"/>
</dbReference>
<accession>A0ABT1JBD0</accession>
<protein>
    <submittedName>
        <fullName evidence="1">Uncharacterized protein</fullName>
    </submittedName>
</protein>
<proteinExistence type="predicted"/>
<evidence type="ECO:0000313" key="2">
    <source>
        <dbReference type="Proteomes" id="UP001206483"/>
    </source>
</evidence>
<sequence>MSVRTAQRWVSALRDGAEPTMTKGNEKKVEQAVRAGWQPRVRSRMRRAAEANGFQLSTMAQFGFASAAGSTDDPRLRTISQHISGEYARRLFAARDAGASERRQADILAEGLQEAYFKDGGRRAQGLAVEFTGIQWADFGID</sequence>
<organism evidence="1 2">
    <name type="scientific">Kitasatospora paracochleata</name>
    <dbReference type="NCBI Taxonomy" id="58354"/>
    <lineage>
        <taxon>Bacteria</taxon>
        <taxon>Bacillati</taxon>
        <taxon>Actinomycetota</taxon>
        <taxon>Actinomycetes</taxon>
        <taxon>Kitasatosporales</taxon>
        <taxon>Streptomycetaceae</taxon>
        <taxon>Kitasatospora</taxon>
    </lineage>
</organism>
<keyword evidence="2" id="KW-1185">Reference proteome</keyword>
<name>A0ABT1JBD0_9ACTN</name>
<dbReference type="InterPro" id="IPR058118">
    <property type="entry name" value="Tpg"/>
</dbReference>